<gene>
    <name evidence="2" type="ordered locus">Toce_1183</name>
</gene>
<feature type="transmembrane region" description="Helical" evidence="1">
    <location>
        <begin position="51"/>
        <end position="81"/>
    </location>
</feature>
<reference evidence="2 3" key="1">
    <citation type="journal article" date="2010" name="Stand. Genomic Sci.">
        <title>Complete genome sequence of Thermosediminibacter oceani type strain (JW/IW-1228P).</title>
        <authorList>
            <person name="Pitluck S."/>
            <person name="Yasawong M."/>
            <person name="Munk C."/>
            <person name="Nolan M."/>
            <person name="Lapidus A."/>
            <person name="Lucas S."/>
            <person name="Glavina Del Rio T."/>
            <person name="Tice H."/>
            <person name="Cheng J.F."/>
            <person name="Bruce D."/>
            <person name="Detter C."/>
            <person name="Tapia R."/>
            <person name="Han C."/>
            <person name="Goodwin L."/>
            <person name="Liolios K."/>
            <person name="Ivanova N."/>
            <person name="Mavromatis K."/>
            <person name="Mikhailova N."/>
            <person name="Pati A."/>
            <person name="Chen A."/>
            <person name="Palaniappan K."/>
            <person name="Land M."/>
            <person name="Hauser L."/>
            <person name="Chang Y.J."/>
            <person name="Jeffries C.D."/>
            <person name="Rohde M."/>
            <person name="Spring S."/>
            <person name="Sikorski J."/>
            <person name="Goker M."/>
            <person name="Woyke T."/>
            <person name="Bristow J."/>
            <person name="Eisen J.A."/>
            <person name="Markowitz V."/>
            <person name="Hugenholtz P."/>
            <person name="Kyrpides N.C."/>
            <person name="Klenk H.P."/>
        </authorList>
    </citation>
    <scope>NUCLEOTIDE SEQUENCE [LARGE SCALE GENOMIC DNA]</scope>
    <source>
        <strain evidence="3">ATCC BAA-1034 / DSM 16646 / JW/IW-1228P</strain>
    </source>
</reference>
<keyword evidence="1" id="KW-0472">Membrane</keyword>
<organism evidence="2 3">
    <name type="scientific">Thermosediminibacter oceani (strain ATCC BAA-1034 / DSM 16646 / JW/IW-1228P)</name>
    <dbReference type="NCBI Taxonomy" id="555079"/>
    <lineage>
        <taxon>Bacteria</taxon>
        <taxon>Bacillati</taxon>
        <taxon>Bacillota</taxon>
        <taxon>Clostridia</taxon>
        <taxon>Thermosediminibacterales</taxon>
        <taxon>Thermosediminibacteraceae</taxon>
        <taxon>Thermosediminibacter</taxon>
    </lineage>
</organism>
<sequence length="201" mass="22646">MLHIISDPVIKKALAVFFTGIVIKMTDDFIDHEYDILIGRKNLMDHLKTGVLPYAIIIFSLACLLELKTSISLFYSSFIIGMVTNLNARMPSGLYGYQESLLMFFAGIFILGAFEMFSSILTILAIQLWDDWRDYREDSITRKNLANKLGRVECILLSIICLLAAYYLDPVKATAAAFSTLSIVYIIKLLLIHCGEVSDNI</sequence>
<evidence type="ECO:0000256" key="1">
    <source>
        <dbReference type="SAM" id="Phobius"/>
    </source>
</evidence>
<dbReference type="RefSeq" id="WP_013275980.1">
    <property type="nucleotide sequence ID" value="NC_014377.1"/>
</dbReference>
<dbReference type="OrthoDB" id="1680253at2"/>
<dbReference type="HOGENOM" id="CLU_118898_0_0_9"/>
<feature type="transmembrane region" description="Helical" evidence="1">
    <location>
        <begin position="149"/>
        <end position="168"/>
    </location>
</feature>
<feature type="transmembrane region" description="Helical" evidence="1">
    <location>
        <begin position="174"/>
        <end position="192"/>
    </location>
</feature>
<dbReference type="AlphaFoldDB" id="D9S3G4"/>
<dbReference type="KEGG" id="toc:Toce_1183"/>
<evidence type="ECO:0000313" key="3">
    <source>
        <dbReference type="Proteomes" id="UP000000272"/>
    </source>
</evidence>
<dbReference type="EMBL" id="CP002131">
    <property type="protein sequence ID" value="ADL07941.1"/>
    <property type="molecule type" value="Genomic_DNA"/>
</dbReference>
<dbReference type="eggNOG" id="ENOG5032YCM">
    <property type="taxonomic scope" value="Bacteria"/>
</dbReference>
<protein>
    <recommendedName>
        <fullName evidence="4">UbiA prenyltransferase</fullName>
    </recommendedName>
</protein>
<dbReference type="STRING" id="555079.Toce_1183"/>
<keyword evidence="3" id="KW-1185">Reference proteome</keyword>
<evidence type="ECO:0008006" key="4">
    <source>
        <dbReference type="Google" id="ProtNLM"/>
    </source>
</evidence>
<keyword evidence="1" id="KW-1133">Transmembrane helix</keyword>
<dbReference type="Proteomes" id="UP000000272">
    <property type="component" value="Chromosome"/>
</dbReference>
<name>D9S3G4_THEOJ</name>
<accession>D9S3G4</accession>
<evidence type="ECO:0000313" key="2">
    <source>
        <dbReference type="EMBL" id="ADL07941.1"/>
    </source>
</evidence>
<feature type="transmembrane region" description="Helical" evidence="1">
    <location>
        <begin position="101"/>
        <end position="129"/>
    </location>
</feature>
<proteinExistence type="predicted"/>
<keyword evidence="1" id="KW-0812">Transmembrane</keyword>